<protein>
    <submittedName>
        <fullName evidence="2">Uncharacterized protein</fullName>
    </submittedName>
</protein>
<comment type="caution">
    <text evidence="2">The sequence shown here is derived from an EMBL/GenBank/DDBJ whole genome shotgun (WGS) entry which is preliminary data.</text>
</comment>
<sequence length="112" mass="12299">MVEMSESSDASKDDPTVATATSAVRPEGTTKVVAAGATPLATGRRGPVPKYGEVAVDHEHEEKESEPELDSKDDIKARGRTEFNRIEHEIKRRGREHTYEEAGDHDRNRAGS</sequence>
<keyword evidence="3" id="KW-1185">Reference proteome</keyword>
<dbReference type="EMBL" id="JACGWO010000009">
    <property type="protein sequence ID" value="KAK4419923.1"/>
    <property type="molecule type" value="Genomic_DNA"/>
</dbReference>
<reference evidence="2" key="1">
    <citation type="submission" date="2020-06" db="EMBL/GenBank/DDBJ databases">
        <authorList>
            <person name="Li T."/>
            <person name="Hu X."/>
            <person name="Zhang T."/>
            <person name="Song X."/>
            <person name="Zhang H."/>
            <person name="Dai N."/>
            <person name="Sheng W."/>
            <person name="Hou X."/>
            <person name="Wei L."/>
        </authorList>
    </citation>
    <scope>NUCLEOTIDE SEQUENCE</scope>
    <source>
        <strain evidence="2">3651</strain>
        <tissue evidence="2">Leaf</tissue>
    </source>
</reference>
<feature type="compositionally biased region" description="Basic and acidic residues" evidence="1">
    <location>
        <begin position="69"/>
        <end position="112"/>
    </location>
</feature>
<feature type="region of interest" description="Disordered" evidence="1">
    <location>
        <begin position="1"/>
        <end position="112"/>
    </location>
</feature>
<name>A0AAE1XYP9_9LAMI</name>
<evidence type="ECO:0000313" key="3">
    <source>
        <dbReference type="Proteomes" id="UP001293254"/>
    </source>
</evidence>
<dbReference type="Proteomes" id="UP001293254">
    <property type="component" value="Unassembled WGS sequence"/>
</dbReference>
<reference evidence="2" key="2">
    <citation type="journal article" date="2024" name="Plant">
        <title>Genomic evolution and insights into agronomic trait innovations of Sesamum species.</title>
        <authorList>
            <person name="Miao H."/>
            <person name="Wang L."/>
            <person name="Qu L."/>
            <person name="Liu H."/>
            <person name="Sun Y."/>
            <person name="Le M."/>
            <person name="Wang Q."/>
            <person name="Wei S."/>
            <person name="Zheng Y."/>
            <person name="Lin W."/>
            <person name="Duan Y."/>
            <person name="Cao H."/>
            <person name="Xiong S."/>
            <person name="Wang X."/>
            <person name="Wei L."/>
            <person name="Li C."/>
            <person name="Ma Q."/>
            <person name="Ju M."/>
            <person name="Zhao R."/>
            <person name="Li G."/>
            <person name="Mu C."/>
            <person name="Tian Q."/>
            <person name="Mei H."/>
            <person name="Zhang T."/>
            <person name="Gao T."/>
            <person name="Zhang H."/>
        </authorList>
    </citation>
    <scope>NUCLEOTIDE SEQUENCE</scope>
    <source>
        <strain evidence="2">3651</strain>
    </source>
</reference>
<organism evidence="2 3">
    <name type="scientific">Sesamum alatum</name>
    <dbReference type="NCBI Taxonomy" id="300844"/>
    <lineage>
        <taxon>Eukaryota</taxon>
        <taxon>Viridiplantae</taxon>
        <taxon>Streptophyta</taxon>
        <taxon>Embryophyta</taxon>
        <taxon>Tracheophyta</taxon>
        <taxon>Spermatophyta</taxon>
        <taxon>Magnoliopsida</taxon>
        <taxon>eudicotyledons</taxon>
        <taxon>Gunneridae</taxon>
        <taxon>Pentapetalae</taxon>
        <taxon>asterids</taxon>
        <taxon>lamiids</taxon>
        <taxon>Lamiales</taxon>
        <taxon>Pedaliaceae</taxon>
        <taxon>Sesamum</taxon>
    </lineage>
</organism>
<proteinExistence type="predicted"/>
<dbReference type="AlphaFoldDB" id="A0AAE1XYP9"/>
<evidence type="ECO:0000256" key="1">
    <source>
        <dbReference type="SAM" id="MobiDB-lite"/>
    </source>
</evidence>
<gene>
    <name evidence="2" type="ORF">Salat_2405200</name>
</gene>
<evidence type="ECO:0000313" key="2">
    <source>
        <dbReference type="EMBL" id="KAK4419923.1"/>
    </source>
</evidence>
<accession>A0AAE1XYP9</accession>